<evidence type="ECO:0000313" key="12">
    <source>
        <dbReference type="EMBL" id="EDO15670.1"/>
    </source>
</evidence>
<dbReference type="EMBL" id="DS480449">
    <property type="protein sequence ID" value="EDO15670.1"/>
    <property type="molecule type" value="Genomic_DNA"/>
</dbReference>
<comment type="subcellular location">
    <subcellularLocation>
        <location evidence="1">Nucleus</location>
    </subcellularLocation>
</comment>
<feature type="domain" description="JmjN" evidence="10">
    <location>
        <begin position="4"/>
        <end position="47"/>
    </location>
</feature>
<evidence type="ECO:0000259" key="9">
    <source>
        <dbReference type="PROSITE" id="PS50016"/>
    </source>
</evidence>
<evidence type="ECO:0000256" key="1">
    <source>
        <dbReference type="ARBA" id="ARBA00004123"/>
    </source>
</evidence>
<dbReference type="GO" id="GO:0045944">
    <property type="term" value="P:positive regulation of transcription by RNA polymerase II"/>
    <property type="evidence" value="ECO:0007669"/>
    <property type="project" value="EnsemblFungi"/>
</dbReference>
<keyword evidence="2" id="KW-0479">Metal-binding</keyword>
<dbReference type="SUPFAM" id="SSF51197">
    <property type="entry name" value="Clavaminate synthase-like"/>
    <property type="match status" value="1"/>
</dbReference>
<dbReference type="InterPro" id="IPR003349">
    <property type="entry name" value="JmjN"/>
</dbReference>
<dbReference type="InterPro" id="IPR019786">
    <property type="entry name" value="Zinc_finger_PHD-type_CS"/>
</dbReference>
<dbReference type="FunCoup" id="A7TPX2">
    <property type="interactions" value="49"/>
</dbReference>
<dbReference type="InterPro" id="IPR011011">
    <property type="entry name" value="Znf_FYVE_PHD"/>
</dbReference>
<dbReference type="STRING" id="436907.A7TPX2"/>
<keyword evidence="3 7" id="KW-0863">Zinc-finger</keyword>
<dbReference type="InterPro" id="IPR001965">
    <property type="entry name" value="Znf_PHD"/>
</dbReference>
<dbReference type="GeneID" id="5543793"/>
<keyword evidence="4" id="KW-0862">Zinc</keyword>
<keyword evidence="6" id="KW-0539">Nucleus</keyword>
<evidence type="ECO:0000256" key="4">
    <source>
        <dbReference type="ARBA" id="ARBA00022833"/>
    </source>
</evidence>
<dbReference type="AlphaFoldDB" id="A7TPX2"/>
<dbReference type="HOGENOM" id="CLU_000991_4_0_1"/>
<evidence type="ECO:0000256" key="5">
    <source>
        <dbReference type="ARBA" id="ARBA00023004"/>
    </source>
</evidence>
<dbReference type="Gene3D" id="2.60.120.650">
    <property type="entry name" value="Cupin"/>
    <property type="match status" value="2"/>
</dbReference>
<dbReference type="KEGG" id="vpo:Kpol_1008p7"/>
<dbReference type="GO" id="GO:0043934">
    <property type="term" value="P:sporulation"/>
    <property type="evidence" value="ECO:0007669"/>
    <property type="project" value="EnsemblFungi"/>
</dbReference>
<evidence type="ECO:0000256" key="6">
    <source>
        <dbReference type="ARBA" id="ARBA00023242"/>
    </source>
</evidence>
<dbReference type="GO" id="GO:0005634">
    <property type="term" value="C:nucleus"/>
    <property type="evidence" value="ECO:0007669"/>
    <property type="project" value="UniProtKB-SubCell"/>
</dbReference>
<feature type="compositionally biased region" description="Acidic residues" evidence="8">
    <location>
        <begin position="240"/>
        <end position="260"/>
    </location>
</feature>
<dbReference type="OMA" id="TFPKCYH"/>
<dbReference type="SMART" id="SM00249">
    <property type="entry name" value="PHD"/>
    <property type="match status" value="1"/>
</dbReference>
<dbReference type="GO" id="GO:1902275">
    <property type="term" value="P:regulation of chromatin organization"/>
    <property type="evidence" value="ECO:0007669"/>
    <property type="project" value="EnsemblFungi"/>
</dbReference>
<dbReference type="Proteomes" id="UP000000267">
    <property type="component" value="Unassembled WGS sequence"/>
</dbReference>
<dbReference type="GO" id="GO:0071041">
    <property type="term" value="P:antisense RNA transcript catabolic process"/>
    <property type="evidence" value="ECO:0007669"/>
    <property type="project" value="EnsemblFungi"/>
</dbReference>
<dbReference type="GO" id="GO:0000183">
    <property type="term" value="P:rDNA heterochromatin formation"/>
    <property type="evidence" value="ECO:0007669"/>
    <property type="project" value="EnsemblFungi"/>
</dbReference>
<evidence type="ECO:0000259" key="11">
    <source>
        <dbReference type="PROSITE" id="PS51184"/>
    </source>
</evidence>
<dbReference type="OrthoDB" id="1678912at2759"/>
<dbReference type="eggNOG" id="KOG1246">
    <property type="taxonomic scope" value="Eukaryota"/>
</dbReference>
<proteinExistence type="predicted"/>
<dbReference type="GO" id="GO:0060623">
    <property type="term" value="P:regulation of chromosome condensation"/>
    <property type="evidence" value="ECO:0007669"/>
    <property type="project" value="EnsemblFungi"/>
</dbReference>
<feature type="region of interest" description="Disordered" evidence="8">
    <location>
        <begin position="223"/>
        <end position="260"/>
    </location>
</feature>
<dbReference type="Pfam" id="PF02373">
    <property type="entry name" value="JmjC"/>
    <property type="match status" value="1"/>
</dbReference>
<dbReference type="GO" id="GO:0000278">
    <property type="term" value="P:mitotic cell cycle"/>
    <property type="evidence" value="ECO:0007669"/>
    <property type="project" value="EnsemblFungi"/>
</dbReference>
<dbReference type="SMART" id="SM00558">
    <property type="entry name" value="JmjC"/>
    <property type="match status" value="1"/>
</dbReference>
<evidence type="ECO:0000256" key="2">
    <source>
        <dbReference type="ARBA" id="ARBA00022723"/>
    </source>
</evidence>
<dbReference type="InterPro" id="IPR019787">
    <property type="entry name" value="Znf_PHD-finger"/>
</dbReference>
<dbReference type="RefSeq" id="XP_001643528.1">
    <property type="nucleotide sequence ID" value="XM_001643478.1"/>
</dbReference>
<accession>A7TPX2</accession>
<dbReference type="PROSITE" id="PS50016">
    <property type="entry name" value="ZF_PHD_2"/>
    <property type="match status" value="1"/>
</dbReference>
<reference evidence="12 13" key="1">
    <citation type="journal article" date="2007" name="Proc. Natl. Acad. Sci. U.S.A.">
        <title>Independent sorting-out of thousands of duplicated gene pairs in two yeast species descended from a whole-genome duplication.</title>
        <authorList>
            <person name="Scannell D.R."/>
            <person name="Frank A.C."/>
            <person name="Conant G.C."/>
            <person name="Byrne K.P."/>
            <person name="Woolfit M."/>
            <person name="Wolfe K.H."/>
        </authorList>
    </citation>
    <scope>NUCLEOTIDE SEQUENCE [LARGE SCALE GENOMIC DNA]</scope>
    <source>
        <strain evidence="13">ATCC 22028 / DSM 70294 / BCRC 21397 / CBS 2163 / NBRC 10782 / NRRL Y-8283 / UCD 57-17</strain>
    </source>
</reference>
<dbReference type="FunFam" id="2.60.120.650:FF:000055">
    <property type="entry name" value="Jhd2p"/>
    <property type="match status" value="1"/>
</dbReference>
<dbReference type="PROSITE" id="PS51183">
    <property type="entry name" value="JMJN"/>
    <property type="match status" value="1"/>
</dbReference>
<dbReference type="PANTHER" id="PTHR10694">
    <property type="entry name" value="LYSINE-SPECIFIC DEMETHYLASE"/>
    <property type="match status" value="1"/>
</dbReference>
<dbReference type="GO" id="GO:0008270">
    <property type="term" value="F:zinc ion binding"/>
    <property type="evidence" value="ECO:0007669"/>
    <property type="project" value="UniProtKB-KW"/>
</dbReference>
<dbReference type="SUPFAM" id="SSF57903">
    <property type="entry name" value="FYVE/PHD zinc finger"/>
    <property type="match status" value="1"/>
</dbReference>
<evidence type="ECO:0000313" key="13">
    <source>
        <dbReference type="Proteomes" id="UP000000267"/>
    </source>
</evidence>
<dbReference type="PROSITE" id="PS51184">
    <property type="entry name" value="JMJC"/>
    <property type="match status" value="1"/>
</dbReference>
<evidence type="ECO:0008006" key="14">
    <source>
        <dbReference type="Google" id="ProtNLM"/>
    </source>
</evidence>
<dbReference type="GO" id="GO:0034647">
    <property type="term" value="F:histone H3K4me/H3K4me2/H3K4me3 demethylase activity"/>
    <property type="evidence" value="ECO:0007669"/>
    <property type="project" value="TreeGrafter"/>
</dbReference>
<keyword evidence="5" id="KW-0408">Iron</keyword>
<dbReference type="PANTHER" id="PTHR10694:SF33">
    <property type="entry name" value="LYSINE-SPECIFIC DEMETHYLASE 5"/>
    <property type="match status" value="1"/>
</dbReference>
<dbReference type="PROSITE" id="PS01359">
    <property type="entry name" value="ZF_PHD_1"/>
    <property type="match status" value="1"/>
</dbReference>
<dbReference type="GO" id="GO:0000122">
    <property type="term" value="P:negative regulation of transcription by RNA polymerase II"/>
    <property type="evidence" value="ECO:0007669"/>
    <property type="project" value="EnsemblFungi"/>
</dbReference>
<feature type="domain" description="PHD-type" evidence="9">
    <location>
        <begin position="260"/>
        <end position="309"/>
    </location>
</feature>
<evidence type="ECO:0000259" key="10">
    <source>
        <dbReference type="PROSITE" id="PS51183"/>
    </source>
</evidence>
<organism evidence="13">
    <name type="scientific">Vanderwaltozyma polyspora (strain ATCC 22028 / DSM 70294 / BCRC 21397 / CBS 2163 / NBRC 10782 / NRRL Y-8283 / UCD 57-17)</name>
    <name type="common">Kluyveromyces polysporus</name>
    <dbReference type="NCBI Taxonomy" id="436907"/>
    <lineage>
        <taxon>Eukaryota</taxon>
        <taxon>Fungi</taxon>
        <taxon>Dikarya</taxon>
        <taxon>Ascomycota</taxon>
        <taxon>Saccharomycotina</taxon>
        <taxon>Saccharomycetes</taxon>
        <taxon>Saccharomycetales</taxon>
        <taxon>Saccharomycetaceae</taxon>
        <taxon>Vanderwaltozyma</taxon>
    </lineage>
</organism>
<keyword evidence="13" id="KW-1185">Reference proteome</keyword>
<feature type="domain" description="JmjC" evidence="11">
    <location>
        <begin position="413"/>
        <end position="581"/>
    </location>
</feature>
<dbReference type="Pfam" id="PF02375">
    <property type="entry name" value="JmjN"/>
    <property type="match status" value="1"/>
</dbReference>
<dbReference type="PhylomeDB" id="A7TPX2"/>
<evidence type="ECO:0000256" key="8">
    <source>
        <dbReference type="SAM" id="MobiDB-lite"/>
    </source>
</evidence>
<dbReference type="SMART" id="SM00545">
    <property type="entry name" value="JmjN"/>
    <property type="match status" value="1"/>
</dbReference>
<evidence type="ECO:0000256" key="7">
    <source>
        <dbReference type="PROSITE-ProRule" id="PRU00146"/>
    </source>
</evidence>
<sequence>MEEIPSLYPSLEEFSNPIEYLSQPKIQRIGHKYGMVKLVSPEGFNPPLSLNQKNFKFKVRMQKLSQLNLVNRNRLFFWKQLNNFYKNESMKLILSHPYVKTVSDIDNTSVEIYLYDIFVAIIKHFNNSNQIENTNVRKRRRTKSLIENNIWNHVGIKLRSLKEILNENSLWRKLSIKLNISTGQSLNIFNKYISKYYQYLYSKTVNHNGKCLRDILYEDNDPSSLLNEDSDEFEIKSDSDSDGEQYDEGQEDEEDEDEEETVCPLCGQLSDTDDYIECSCCYNSFHQNCLDTNDKLAKKDWICSNCIIGTGYYGFKEESHLYTLDEFKEYCKEQESILNRNNSRIKNDPKSRESIEDLEKEFWSHVNDMTDTLVAKYGADVHNSRKGEISGFPTKDYIPPFLKTDEELEKYLEYVSHPMNLINLPRAEGSLLPVFGKRISGMTVPWIYVGSKFSTFCWHLEDQYTLSANYQHEGAPKVWYSIPEYSCDSLRSYLVSLSPDLFDKQPDLMHQLVTLVSPYDTDFQKQDITCFKAVQYPNEYIITFPKCYHAGFNSGYNLNEAVNFTIDSWVPYGVEAIQDYRFTKRQCVFDMFELMTNILVEYQDNTTVFDDALARQCYTELLEMFNNEQKLLKGISSIIKEELFLNRKLMQVPKIKPEFDEIIKDNITGQRLISTRLREKSEVIPSYMNANEYNEDNDNEDNDNNDHEIFCSKCNTICHIVFVLHPKQNLILKQINLETPNSDEFDVYCLHDYSKLLDDNNLGIKTNRNINDRIVYVRDINKIRELLRNAGNKIDKLTF</sequence>
<dbReference type="GO" id="GO:0000785">
    <property type="term" value="C:chromatin"/>
    <property type="evidence" value="ECO:0007669"/>
    <property type="project" value="TreeGrafter"/>
</dbReference>
<evidence type="ECO:0000256" key="3">
    <source>
        <dbReference type="ARBA" id="ARBA00022771"/>
    </source>
</evidence>
<dbReference type="InParanoid" id="A7TPX2"/>
<gene>
    <name evidence="12" type="ORF">Kpol_1008p7</name>
</gene>
<name>A7TPX2_VANPO</name>
<dbReference type="InterPro" id="IPR003347">
    <property type="entry name" value="JmjC_dom"/>
</dbReference>
<protein>
    <recommendedName>
        <fullName evidence="14">JmjC domain-containing protein</fullName>
    </recommendedName>
</protein>